<dbReference type="EMBL" id="JACOQE010000020">
    <property type="protein sequence ID" value="MBC5741951.1"/>
    <property type="molecule type" value="Genomic_DNA"/>
</dbReference>
<evidence type="ECO:0000313" key="1">
    <source>
        <dbReference type="EMBL" id="MBC5741951.1"/>
    </source>
</evidence>
<comment type="caution">
    <text evidence="1">The sequence shown here is derived from an EMBL/GenBank/DDBJ whole genome shotgun (WGS) entry which is preliminary data.</text>
</comment>
<accession>A0ABR7I610</accession>
<reference evidence="1 2" key="1">
    <citation type="submission" date="2020-08" db="EMBL/GenBank/DDBJ databases">
        <title>Genome public.</title>
        <authorList>
            <person name="Liu C."/>
            <person name="Sun Q."/>
        </authorList>
    </citation>
    <scope>NUCLEOTIDE SEQUENCE [LARGE SCALE GENOMIC DNA]</scope>
    <source>
        <strain evidence="1 2">27-44</strain>
    </source>
</reference>
<gene>
    <name evidence="1" type="ORF">H8Z79_16420</name>
</gene>
<dbReference type="Proteomes" id="UP000633936">
    <property type="component" value="Unassembled WGS sequence"/>
</dbReference>
<name>A0ABR7I610_9FIRM</name>
<dbReference type="RefSeq" id="WP_187002956.1">
    <property type="nucleotide sequence ID" value="NZ_JACOQE010000020.1"/>
</dbReference>
<evidence type="ECO:0000313" key="2">
    <source>
        <dbReference type="Proteomes" id="UP000633936"/>
    </source>
</evidence>
<dbReference type="Pfam" id="PF22091">
    <property type="entry name" value="DUF6941"/>
    <property type="match status" value="1"/>
</dbReference>
<organism evidence="1 2">
    <name type="scientific">Blautia intestinalis</name>
    <dbReference type="NCBI Taxonomy" id="2763028"/>
    <lineage>
        <taxon>Bacteria</taxon>
        <taxon>Bacillati</taxon>
        <taxon>Bacillota</taxon>
        <taxon>Clostridia</taxon>
        <taxon>Lachnospirales</taxon>
        <taxon>Lachnospiraceae</taxon>
        <taxon>Blautia</taxon>
    </lineage>
</organism>
<proteinExistence type="predicted"/>
<keyword evidence="2" id="KW-1185">Reference proteome</keyword>
<sequence>MIYISSFTYCDSIQTEMTPQGPRNQIVNPLQILAPIAIPSNYSFAIACNIAGFDATKENSVRIQFISPSGQVLNDTGEVKFQLPVEKLKLDKLGVMQFNLDMRNLVLREVGVYSTKVLVNGEQIGEYKIQVIVGEE</sequence>
<protein>
    <submittedName>
        <fullName evidence="1">Uncharacterized protein</fullName>
    </submittedName>
</protein>
<dbReference type="InterPro" id="IPR054221">
    <property type="entry name" value="DUF6941"/>
</dbReference>